<gene>
    <name evidence="4" type="ORF">GCM10017161_01860</name>
</gene>
<comment type="caution">
    <text evidence="4">The sequence shown here is derived from an EMBL/GenBank/DDBJ whole genome shotgun (WGS) entry which is preliminary data.</text>
</comment>
<evidence type="ECO:0000256" key="2">
    <source>
        <dbReference type="ARBA" id="ARBA00022840"/>
    </source>
</evidence>
<evidence type="ECO:0000313" key="4">
    <source>
        <dbReference type="EMBL" id="GHF78423.1"/>
    </source>
</evidence>
<sequence>MLVIYGENNLLQTREIALNRWLSEQFNNSHIALKPLTGDAGFRRYFRFEHKKNSYIAVDAPSTYCNNQAFIDIQANIKQAGILVPELKYVDNQNGFFCLSDLGDTMLADKLSLSSMKYCYQQAMALIPQLASLNVANLAAFDDDFVQMELNIFVEWLLGEHLAITLNEQELHQLQQCFDVLKQNISAQPKVFMHRDFHSRNLMWLEQGIAVIDFQDAVHGPVTYDIVSLLRDCYVKWPNEQVVELFDYFVSTYGAYLIDEQIDRATWWRWFELTGLQRHVKAAGIFARLKHRDGKDGYLKDIPLTLAYIIDVSSHYPELEYLHHLVKTTVVPALEARSNKQ</sequence>
<feature type="domain" description="Aminoglycoside phosphotransferase" evidence="3">
    <location>
        <begin position="33"/>
        <end position="252"/>
    </location>
</feature>
<dbReference type="Gene3D" id="3.90.1200.10">
    <property type="match status" value="1"/>
</dbReference>
<evidence type="ECO:0000256" key="1">
    <source>
        <dbReference type="ARBA" id="ARBA00022741"/>
    </source>
</evidence>
<dbReference type="EMBL" id="BNCK01000001">
    <property type="protein sequence ID" value="GHF78423.1"/>
    <property type="molecule type" value="Genomic_DNA"/>
</dbReference>
<dbReference type="InterPro" id="IPR011009">
    <property type="entry name" value="Kinase-like_dom_sf"/>
</dbReference>
<keyword evidence="2" id="KW-0067">ATP-binding</keyword>
<name>A0A919EG17_9GAMM</name>
<protein>
    <submittedName>
        <fullName evidence="4">Cell wall phosphotransferase</fullName>
    </submittedName>
</protein>
<dbReference type="PANTHER" id="PTHR33540">
    <property type="entry name" value="TRNA THREONYLCARBAMOYLADENOSINE BIOSYNTHESIS PROTEIN TSAE"/>
    <property type="match status" value="1"/>
</dbReference>
<proteinExistence type="predicted"/>
<dbReference type="Pfam" id="PF01636">
    <property type="entry name" value="APH"/>
    <property type="match status" value="1"/>
</dbReference>
<reference evidence="4" key="2">
    <citation type="submission" date="2020-09" db="EMBL/GenBank/DDBJ databases">
        <authorList>
            <person name="Sun Q."/>
            <person name="Kim S."/>
        </authorList>
    </citation>
    <scope>NUCLEOTIDE SEQUENCE</scope>
    <source>
        <strain evidence="4">KCTC 42731</strain>
    </source>
</reference>
<dbReference type="PANTHER" id="PTHR33540:SF1">
    <property type="entry name" value="N-ACETYLMURAMATE_N-ACETYLGLUCOSAMINE KINASE"/>
    <property type="match status" value="1"/>
</dbReference>
<dbReference type="SUPFAM" id="SSF56112">
    <property type="entry name" value="Protein kinase-like (PK-like)"/>
    <property type="match status" value="1"/>
</dbReference>
<evidence type="ECO:0000313" key="5">
    <source>
        <dbReference type="Proteomes" id="UP000623842"/>
    </source>
</evidence>
<dbReference type="InterPro" id="IPR002575">
    <property type="entry name" value="Aminoglycoside_PTrfase"/>
</dbReference>
<dbReference type="Proteomes" id="UP000623842">
    <property type="component" value="Unassembled WGS sequence"/>
</dbReference>
<organism evidence="4 5">
    <name type="scientific">Thalassotalea marina</name>
    <dbReference type="NCBI Taxonomy" id="1673741"/>
    <lineage>
        <taxon>Bacteria</taxon>
        <taxon>Pseudomonadati</taxon>
        <taxon>Pseudomonadota</taxon>
        <taxon>Gammaproteobacteria</taxon>
        <taxon>Alteromonadales</taxon>
        <taxon>Colwelliaceae</taxon>
        <taxon>Thalassotalea</taxon>
    </lineage>
</organism>
<evidence type="ECO:0000259" key="3">
    <source>
        <dbReference type="Pfam" id="PF01636"/>
    </source>
</evidence>
<reference evidence="4" key="1">
    <citation type="journal article" date="2014" name="Int. J. Syst. Evol. Microbiol.">
        <title>Complete genome sequence of Corynebacterium casei LMG S-19264T (=DSM 44701T), isolated from a smear-ripened cheese.</title>
        <authorList>
            <consortium name="US DOE Joint Genome Institute (JGI-PGF)"/>
            <person name="Walter F."/>
            <person name="Albersmeier A."/>
            <person name="Kalinowski J."/>
            <person name="Ruckert C."/>
        </authorList>
    </citation>
    <scope>NUCLEOTIDE SEQUENCE</scope>
    <source>
        <strain evidence="4">KCTC 42731</strain>
    </source>
</reference>
<accession>A0A919EG17</accession>
<dbReference type="AlphaFoldDB" id="A0A919EG17"/>
<dbReference type="Gene3D" id="3.30.200.20">
    <property type="entry name" value="Phosphorylase Kinase, domain 1"/>
    <property type="match status" value="1"/>
</dbReference>
<dbReference type="GO" id="GO:0005524">
    <property type="term" value="F:ATP binding"/>
    <property type="evidence" value="ECO:0007669"/>
    <property type="project" value="UniProtKB-KW"/>
</dbReference>
<keyword evidence="5" id="KW-1185">Reference proteome</keyword>
<keyword evidence="1" id="KW-0547">Nucleotide-binding</keyword>